<dbReference type="Proteomes" id="UP000806285">
    <property type="component" value="Unassembled WGS sequence"/>
</dbReference>
<accession>A0ABR9S3G3</accession>
<dbReference type="EMBL" id="JADDIV010000003">
    <property type="protein sequence ID" value="MBE7368013.1"/>
    <property type="molecule type" value="Genomic_DNA"/>
</dbReference>
<gene>
    <name evidence="1" type="ORF">IM787_10575</name>
</gene>
<organism evidence="1 2">
    <name type="scientific">Ramlibacter pallidus</name>
    <dbReference type="NCBI Taxonomy" id="2780087"/>
    <lineage>
        <taxon>Bacteria</taxon>
        <taxon>Pseudomonadati</taxon>
        <taxon>Pseudomonadota</taxon>
        <taxon>Betaproteobacteria</taxon>
        <taxon>Burkholderiales</taxon>
        <taxon>Comamonadaceae</taxon>
        <taxon>Ramlibacter</taxon>
    </lineage>
</organism>
<reference evidence="1 2" key="1">
    <citation type="submission" date="2020-10" db="EMBL/GenBank/DDBJ databases">
        <title>Ramlibacter sp. HM2 16S ribosomal RNA gene Genome sequencing and assembly.</title>
        <authorList>
            <person name="Kang M."/>
        </authorList>
    </citation>
    <scope>NUCLEOTIDE SEQUENCE [LARGE SCALE GENOMIC DNA]</scope>
    <source>
        <strain evidence="1 2">HM2</strain>
    </source>
</reference>
<name>A0ABR9S3G3_9BURK</name>
<protein>
    <submittedName>
        <fullName evidence="1">Uncharacterized protein</fullName>
    </submittedName>
</protein>
<keyword evidence="2" id="KW-1185">Reference proteome</keyword>
<evidence type="ECO:0000313" key="2">
    <source>
        <dbReference type="Proteomes" id="UP000806285"/>
    </source>
</evidence>
<sequence length="64" mass="7199">MEAEQVVRQARILDACVRSRTLRPDPMVMTIVRLVNAKNGLALPVEEVTWEALLYYKRDAGGKG</sequence>
<proteinExistence type="predicted"/>
<comment type="caution">
    <text evidence="1">The sequence shown here is derived from an EMBL/GenBank/DDBJ whole genome shotgun (WGS) entry which is preliminary data.</text>
</comment>
<evidence type="ECO:0000313" key="1">
    <source>
        <dbReference type="EMBL" id="MBE7368013.1"/>
    </source>
</evidence>
<dbReference type="RefSeq" id="WP_193676631.1">
    <property type="nucleotide sequence ID" value="NZ_JADDIV010000003.1"/>
</dbReference>